<dbReference type="Proteomes" id="UP000587608">
    <property type="component" value="Unassembled WGS sequence"/>
</dbReference>
<evidence type="ECO:0000313" key="2">
    <source>
        <dbReference type="Proteomes" id="UP000587608"/>
    </source>
</evidence>
<proteinExistence type="predicted"/>
<protein>
    <submittedName>
        <fullName evidence="1">Uncharacterized protein</fullName>
    </submittedName>
</protein>
<sequence length="207" mass="22703">MSTDIHGGIEFRHPHAGTDYYDGEPWVAAMDLWPLYDETDYAAFGCLFGVRNYAGFQPLAPGRGLPVDLSSGMRAQLDSWVAAGDLHSASWVSWAELASMDLAAVPDHFVGRLTWHTKSLPWLRHQQLVSDPWPQEALSAVGVPPADFPRATGRMEWTNGETVCTYEPLTVGAVLGPETHWPHVFAVTKALAGRFGDDGVRLVVAFD</sequence>
<comment type="caution">
    <text evidence="1">The sequence shown here is derived from an EMBL/GenBank/DDBJ whole genome shotgun (WGS) entry which is preliminary data.</text>
</comment>
<reference evidence="1 2" key="1">
    <citation type="submission" date="2020-07" db="EMBL/GenBank/DDBJ databases">
        <title>Differential regulation of undecylprodigiosin biosynthesis in the yeast-scavenging Streptomyces strain MBK6.</title>
        <authorList>
            <person name="Baral B."/>
            <person name="Siitonen V."/>
            <person name="Laughlin M."/>
            <person name="Yamada K."/>
            <person name="Ilomaeki M."/>
            <person name="Metsae-Ketelae M."/>
            <person name="Niemi J."/>
        </authorList>
    </citation>
    <scope>NUCLEOTIDE SEQUENCE [LARGE SCALE GENOMIC DNA]</scope>
    <source>
        <strain evidence="1 2">MBK6</strain>
    </source>
</reference>
<evidence type="ECO:0000313" key="1">
    <source>
        <dbReference type="EMBL" id="MBA5219929.1"/>
    </source>
</evidence>
<accession>A0A7W2DN99</accession>
<dbReference type="RefSeq" id="WP_191851558.1">
    <property type="nucleotide sequence ID" value="NZ_JACERG010000002.1"/>
</dbReference>
<dbReference type="EMBL" id="JACERG010000002">
    <property type="protein sequence ID" value="MBA5219929.1"/>
    <property type="molecule type" value="Genomic_DNA"/>
</dbReference>
<organism evidence="1 2">
    <name type="scientific">Streptomyces griseoaurantiacus</name>
    <dbReference type="NCBI Taxonomy" id="68213"/>
    <lineage>
        <taxon>Bacteria</taxon>
        <taxon>Bacillati</taxon>
        <taxon>Actinomycetota</taxon>
        <taxon>Actinomycetes</taxon>
        <taxon>Kitasatosporales</taxon>
        <taxon>Streptomycetaceae</taxon>
        <taxon>Streptomyces</taxon>
        <taxon>Streptomyces aurantiacus group</taxon>
    </lineage>
</organism>
<dbReference type="AlphaFoldDB" id="A0A7W2DN99"/>
<name>A0A7W2DN99_9ACTN</name>
<gene>
    <name evidence="1" type="ORF">H1X69_00665</name>
</gene>